<protein>
    <recommendedName>
        <fullName evidence="1">U3 small nucleolar ribonucleoprotein protein IMP4</fullName>
    </recommendedName>
</protein>
<dbReference type="AlphaFoldDB" id="A5DFD2"/>
<dbReference type="GO" id="GO:0140691">
    <property type="term" value="F:RNA folding chaperone"/>
    <property type="evidence" value="ECO:0007669"/>
    <property type="project" value="EnsemblFungi"/>
</dbReference>
<dbReference type="EMBL" id="CH408156">
    <property type="protein sequence ID" value="EDK37885.1"/>
    <property type="molecule type" value="Genomic_DNA"/>
</dbReference>
<feature type="domain" description="Brix" evidence="2">
    <location>
        <begin position="98"/>
        <end position="279"/>
    </location>
</feature>
<dbReference type="Gene3D" id="3.40.50.10480">
    <property type="entry name" value="Probable brix-domain ribosomal biogenesis protein"/>
    <property type="match status" value="1"/>
</dbReference>
<sequence length="302" mass="34942">MRHVSHRILHICASVQQTEMIRKQARERREFLYRKSVQLQESKLAEKRRQLKAALASGKPLSKDLAEDEQLRKDFIFDESEQVNVDDEYSALSGIAEPKVIVTTSRSPSVKLLQFAKEMKLFFPQSVKLNRGNYIVPELVESCKKVNMTDMVVLHEHRGVPTSLTISHFPHGPTAMFSLHNVKLRHDLPNLGNISEAYPHLIFENFTTPLGQRVVQILKHLFPPGAKKDSSRVITFVNNDDFITVRHHVYVRTKDSVELSEVGPRFEMKLYEVRLGLIDNKDSDIEWQAKRFIRTANRKNYL</sequence>
<dbReference type="GO" id="GO:0042134">
    <property type="term" value="F:rRNA primary transcript binding"/>
    <property type="evidence" value="ECO:0007669"/>
    <property type="project" value="EnsemblFungi"/>
</dbReference>
<dbReference type="SMART" id="SM00879">
    <property type="entry name" value="Brix"/>
    <property type="match status" value="1"/>
</dbReference>
<dbReference type="SUPFAM" id="SSF52954">
    <property type="entry name" value="Class II aaRS ABD-related"/>
    <property type="match status" value="1"/>
</dbReference>
<dbReference type="GO" id="GO:0032040">
    <property type="term" value="C:small-subunit processome"/>
    <property type="evidence" value="ECO:0007669"/>
    <property type="project" value="EnsemblFungi"/>
</dbReference>
<dbReference type="GO" id="GO:0030515">
    <property type="term" value="F:snoRNA binding"/>
    <property type="evidence" value="ECO:0007669"/>
    <property type="project" value="EnsemblFungi"/>
</dbReference>
<dbReference type="InterPro" id="IPR044281">
    <property type="entry name" value="IMP4/RPF1"/>
</dbReference>
<dbReference type="STRING" id="294746.A5DFD2"/>
<reference evidence="3 4" key="1">
    <citation type="journal article" date="2009" name="Nature">
        <title>Evolution of pathogenicity and sexual reproduction in eight Candida genomes.</title>
        <authorList>
            <person name="Butler G."/>
            <person name="Rasmussen M.D."/>
            <person name="Lin M.F."/>
            <person name="Santos M.A."/>
            <person name="Sakthikumar S."/>
            <person name="Munro C.A."/>
            <person name="Rheinbay E."/>
            <person name="Grabherr M."/>
            <person name="Forche A."/>
            <person name="Reedy J.L."/>
            <person name="Agrafioti I."/>
            <person name="Arnaud M.B."/>
            <person name="Bates S."/>
            <person name="Brown A.J."/>
            <person name="Brunke S."/>
            <person name="Costanzo M.C."/>
            <person name="Fitzpatrick D.A."/>
            <person name="de Groot P.W."/>
            <person name="Harris D."/>
            <person name="Hoyer L.L."/>
            <person name="Hube B."/>
            <person name="Klis F.M."/>
            <person name="Kodira C."/>
            <person name="Lennard N."/>
            <person name="Logue M.E."/>
            <person name="Martin R."/>
            <person name="Neiman A.M."/>
            <person name="Nikolaou E."/>
            <person name="Quail M.A."/>
            <person name="Quinn J."/>
            <person name="Santos M.C."/>
            <person name="Schmitzberger F.F."/>
            <person name="Sherlock G."/>
            <person name="Shah P."/>
            <person name="Silverstein K.A."/>
            <person name="Skrzypek M.S."/>
            <person name="Soll D."/>
            <person name="Staggs R."/>
            <person name="Stansfield I."/>
            <person name="Stumpf M.P."/>
            <person name="Sudbery P.E."/>
            <person name="Srikantha T."/>
            <person name="Zeng Q."/>
            <person name="Berman J."/>
            <person name="Berriman M."/>
            <person name="Heitman J."/>
            <person name="Gow N.A."/>
            <person name="Lorenz M.C."/>
            <person name="Birren B.W."/>
            <person name="Kellis M."/>
            <person name="Cuomo C.A."/>
        </authorList>
    </citation>
    <scope>NUCLEOTIDE SEQUENCE [LARGE SCALE GENOMIC DNA]</scope>
    <source>
        <strain evidence="4">ATCC 6260 / CBS 566 / DSM 6381 / JCM 1539 / NBRC 10279 / NRRL Y-324</strain>
    </source>
</reference>
<dbReference type="FunCoup" id="A5DFD2">
    <property type="interactions" value="902"/>
</dbReference>
<dbReference type="OrthoDB" id="10253204at2759"/>
<dbReference type="GO" id="GO:0034457">
    <property type="term" value="C:Mpp10 complex"/>
    <property type="evidence" value="ECO:0007669"/>
    <property type="project" value="EnsemblFungi"/>
</dbReference>
<dbReference type="eggNOG" id="KOG2781">
    <property type="taxonomic scope" value="Eukaryota"/>
</dbReference>
<dbReference type="GO" id="GO:0043047">
    <property type="term" value="F:single-stranded telomeric DNA binding"/>
    <property type="evidence" value="ECO:0007669"/>
    <property type="project" value="EnsemblFungi"/>
</dbReference>
<keyword evidence="4" id="KW-1185">Reference proteome</keyword>
<evidence type="ECO:0000256" key="1">
    <source>
        <dbReference type="ARBA" id="ARBA00040513"/>
    </source>
</evidence>
<dbReference type="Proteomes" id="UP000001997">
    <property type="component" value="Unassembled WGS sequence"/>
</dbReference>
<evidence type="ECO:0000313" key="4">
    <source>
        <dbReference type="Proteomes" id="UP000001997"/>
    </source>
</evidence>
<evidence type="ECO:0000259" key="2">
    <source>
        <dbReference type="PROSITE" id="PS50833"/>
    </source>
</evidence>
<name>A5DFD2_PICGU</name>
<dbReference type="FunFam" id="3.40.50.10480:FF:000001">
    <property type="entry name" value="IMP4, U3 small nucleolar ribonucleoprotein"/>
    <property type="match status" value="1"/>
</dbReference>
<proteinExistence type="predicted"/>
<dbReference type="PANTHER" id="PTHR22734">
    <property type="entry name" value="U3 SMALL NUCLEOLAR RIBONUCLEOPROTEIN PROTEIN IMP4"/>
    <property type="match status" value="1"/>
</dbReference>
<dbReference type="GO" id="GO:0005654">
    <property type="term" value="C:nucleoplasm"/>
    <property type="evidence" value="ECO:0007669"/>
    <property type="project" value="UniProtKB-ARBA"/>
</dbReference>
<dbReference type="GO" id="GO:0006364">
    <property type="term" value="P:rRNA processing"/>
    <property type="evidence" value="ECO:0007669"/>
    <property type="project" value="EnsemblFungi"/>
</dbReference>
<dbReference type="GO" id="GO:0042274">
    <property type="term" value="P:ribosomal small subunit biogenesis"/>
    <property type="evidence" value="ECO:0007669"/>
    <property type="project" value="EnsemblFungi"/>
</dbReference>
<dbReference type="VEuPathDB" id="FungiDB:PGUG_01983"/>
<dbReference type="RefSeq" id="XP_001486312.1">
    <property type="nucleotide sequence ID" value="XM_001486262.1"/>
</dbReference>
<dbReference type="HOGENOM" id="CLU_040063_2_0_1"/>
<dbReference type="InterPro" id="IPR007109">
    <property type="entry name" value="Brix"/>
</dbReference>
<evidence type="ECO:0000313" key="3">
    <source>
        <dbReference type="EMBL" id="EDK37885.1"/>
    </source>
</evidence>
<organism evidence="3 4">
    <name type="scientific">Meyerozyma guilliermondii (strain ATCC 6260 / CBS 566 / DSM 6381 / JCM 1539 / NBRC 10279 / NRRL Y-324)</name>
    <name type="common">Yeast</name>
    <name type="synonym">Candida guilliermondii</name>
    <dbReference type="NCBI Taxonomy" id="294746"/>
    <lineage>
        <taxon>Eukaryota</taxon>
        <taxon>Fungi</taxon>
        <taxon>Dikarya</taxon>
        <taxon>Ascomycota</taxon>
        <taxon>Saccharomycotina</taxon>
        <taxon>Pichiomycetes</taxon>
        <taxon>Debaryomycetaceae</taxon>
        <taxon>Meyerozyma</taxon>
    </lineage>
</organism>
<dbReference type="GeneID" id="5128140"/>
<dbReference type="Pfam" id="PF04427">
    <property type="entry name" value="Brix"/>
    <property type="match status" value="1"/>
</dbReference>
<dbReference type="OMA" id="IGTMSEQ"/>
<dbReference type="KEGG" id="pgu:PGUG_01983"/>
<gene>
    <name evidence="3" type="ORF">PGUG_01983</name>
</gene>
<dbReference type="InParanoid" id="A5DFD2"/>
<dbReference type="PROSITE" id="PS50833">
    <property type="entry name" value="BRIX"/>
    <property type="match status" value="1"/>
</dbReference>
<dbReference type="PANTHER" id="PTHR22734:SF2">
    <property type="entry name" value="U3 SMALL NUCLEOLAR RIBONUCLEOPROTEIN PROTEIN IMP4"/>
    <property type="match status" value="1"/>
</dbReference>
<accession>A5DFD2</accession>